<reference evidence="4 5" key="1">
    <citation type="submission" date="2019-10" db="EMBL/GenBank/DDBJ databases">
        <authorList>
            <person name="Dong K."/>
        </authorList>
    </citation>
    <scope>NUCLEOTIDE SEQUENCE [LARGE SCALE GENOMIC DNA]</scope>
    <source>
        <strain evidence="4">dk386</strain>
        <strain evidence="3">Dk386</strain>
        <strain evidence="2">Dk771</strain>
        <strain evidence="5">dk771</strain>
    </source>
</reference>
<dbReference type="Gene3D" id="3.30.1330.80">
    <property type="entry name" value="Hypothetical protein, similar to alpha- acetolactate decarboxylase, domain 2"/>
    <property type="match status" value="1"/>
</dbReference>
<organism evidence="2 5">
    <name type="scientific">Acinetobacter wanghuae</name>
    <dbReference type="NCBI Taxonomy" id="2662362"/>
    <lineage>
        <taxon>Bacteria</taxon>
        <taxon>Pseudomonadati</taxon>
        <taxon>Pseudomonadota</taxon>
        <taxon>Gammaproteobacteria</taxon>
        <taxon>Moraxellales</taxon>
        <taxon>Moraxellaceae</taxon>
        <taxon>Acinetobacter</taxon>
    </lineage>
</organism>
<evidence type="ECO:0000313" key="2">
    <source>
        <dbReference type="EMBL" id="MQW91591.1"/>
    </source>
</evidence>
<dbReference type="InterPro" id="IPR005128">
    <property type="entry name" value="Acetolactate_a_deCO2ase"/>
</dbReference>
<feature type="signal peptide" evidence="1">
    <location>
        <begin position="1"/>
        <end position="23"/>
    </location>
</feature>
<keyword evidence="1" id="KW-0732">Signal</keyword>
<gene>
    <name evidence="3" type="ORF">GFH30_05880</name>
    <name evidence="2" type="ORF">GHJ48_04135</name>
</gene>
<dbReference type="GO" id="GO:0045151">
    <property type="term" value="P:acetoin biosynthetic process"/>
    <property type="evidence" value="ECO:0007669"/>
    <property type="project" value="InterPro"/>
</dbReference>
<sequence>MNHLNRLFSILAIASTITTSSIAADMPFKFTHSGNFKHMIYTGDDRGTIKLSEVPQQENTWGLGALAGRTGEIIQIDGKILVSPGSDLEGKILPHDPNEQAFLFASGQVSKWHDISLPVDMNQSQLEEFILKEAKRLGLSTEQPFVFRLQGKYPELRWHVVTGKKTQTMNEHTFSHAPHTKKHHVEKHIFNNLNAQGQLIGIYSGPQLESVVTHPNEYFHAHYVDDQAKISGHVEAYSVAKGTILKLPLE</sequence>
<accession>A0A5Q0P2H9</accession>
<feature type="chain" id="PRO_5044623608" evidence="1">
    <location>
        <begin position="24"/>
        <end position="250"/>
    </location>
</feature>
<dbReference type="EMBL" id="WITK01000004">
    <property type="protein sequence ID" value="MQW91591.1"/>
    <property type="molecule type" value="Genomic_DNA"/>
</dbReference>
<keyword evidence="4" id="KW-1185">Reference proteome</keyword>
<evidence type="ECO:0000313" key="4">
    <source>
        <dbReference type="Proteomes" id="UP000327478"/>
    </source>
</evidence>
<evidence type="ECO:0000313" key="5">
    <source>
        <dbReference type="Proteomes" id="UP000480556"/>
    </source>
</evidence>
<dbReference type="Proteomes" id="UP000327478">
    <property type="component" value="Chromosome"/>
</dbReference>
<dbReference type="AlphaFoldDB" id="A0A5Q0P2H9"/>
<dbReference type="SUPFAM" id="SSF117856">
    <property type="entry name" value="AF0104/ALDC/Ptd012-like"/>
    <property type="match status" value="1"/>
</dbReference>
<dbReference type="RefSeq" id="WP_153371340.1">
    <property type="nucleotide sequence ID" value="NZ_CP045650.1"/>
</dbReference>
<protein>
    <submittedName>
        <fullName evidence="2">Uncharacterized protein</fullName>
    </submittedName>
</protein>
<dbReference type="Proteomes" id="UP000480556">
    <property type="component" value="Unassembled WGS sequence"/>
</dbReference>
<name>A0A5Q0P2H9_9GAMM</name>
<dbReference type="Pfam" id="PF03306">
    <property type="entry name" value="AAL_decarboxy"/>
    <property type="match status" value="1"/>
</dbReference>
<dbReference type="EMBL" id="CP045650">
    <property type="protein sequence ID" value="QGA10946.1"/>
    <property type="molecule type" value="Genomic_DNA"/>
</dbReference>
<proteinExistence type="predicted"/>
<dbReference type="GO" id="GO:0047605">
    <property type="term" value="F:acetolactate decarboxylase activity"/>
    <property type="evidence" value="ECO:0007669"/>
    <property type="project" value="InterPro"/>
</dbReference>
<evidence type="ECO:0000256" key="1">
    <source>
        <dbReference type="SAM" id="SignalP"/>
    </source>
</evidence>
<evidence type="ECO:0000313" key="3">
    <source>
        <dbReference type="EMBL" id="QGA10946.1"/>
    </source>
</evidence>